<comment type="similarity">
    <text evidence="10">Belongs to the DPH1/DPH2 family.</text>
</comment>
<evidence type="ECO:0000256" key="8">
    <source>
        <dbReference type="ARBA" id="ARBA00023014"/>
    </source>
</evidence>
<evidence type="ECO:0000256" key="9">
    <source>
        <dbReference type="ARBA" id="ARBA00048403"/>
    </source>
</evidence>
<keyword evidence="10" id="KW-0004">4Fe-4S</keyword>
<dbReference type="Gene3D" id="3.40.50.11850">
    <property type="entry name" value="Diphthamide synthesis DPH1/DPH2 domain 2"/>
    <property type="match status" value="1"/>
</dbReference>
<accession>A0A1J5SPV1</accession>
<comment type="cofactor">
    <cofactor evidence="1 10">
        <name>[4Fe-4S] cluster</name>
        <dbReference type="ChEBI" id="CHEBI:49883"/>
    </cofactor>
</comment>
<protein>
    <recommendedName>
        <fullName evidence="3 10">2-(3-amino-3-carboxypropyl)histidine synthase</fullName>
        <ecNumber evidence="3 10">2.5.1.108</ecNumber>
    </recommendedName>
</protein>
<dbReference type="NCBIfam" id="TIGR03682">
    <property type="entry name" value="arCOG04112"/>
    <property type="match status" value="1"/>
</dbReference>
<keyword evidence="5 10" id="KW-0949">S-adenosyl-L-methionine</keyword>
<evidence type="ECO:0000313" key="12">
    <source>
        <dbReference type="Proteomes" id="UP000183403"/>
    </source>
</evidence>
<dbReference type="InterPro" id="IPR016435">
    <property type="entry name" value="DPH1/DPH2"/>
</dbReference>
<evidence type="ECO:0000256" key="1">
    <source>
        <dbReference type="ARBA" id="ARBA00001966"/>
    </source>
</evidence>
<dbReference type="Gene3D" id="3.40.50.11840">
    <property type="entry name" value="Diphthamide synthesis DPH1/DPH2 domain 1"/>
    <property type="match status" value="1"/>
</dbReference>
<dbReference type="AlphaFoldDB" id="A0A1J5SPV1"/>
<proteinExistence type="inferred from homology"/>
<gene>
    <name evidence="11" type="ORF">BEU03_00875</name>
</gene>
<dbReference type="InterPro" id="IPR042265">
    <property type="entry name" value="DPH1/DPH2_3"/>
</dbReference>
<dbReference type="EC" id="2.5.1.108" evidence="3 10"/>
<comment type="pathway">
    <text evidence="2 10">Protein modification; peptidyl-diphthamide biosynthesis.</text>
</comment>
<dbReference type="GO" id="GO:0017183">
    <property type="term" value="P:protein histidyl modification to diphthamide"/>
    <property type="evidence" value="ECO:0007669"/>
    <property type="project" value="UniProtKB-UniRule"/>
</dbReference>
<dbReference type="Gene3D" id="3.40.50.11860">
    <property type="entry name" value="Diphthamide synthesis DPH1/DPH2 domain 3"/>
    <property type="match status" value="1"/>
</dbReference>
<dbReference type="UniPathway" id="UPA00559"/>
<organism evidence="11 12">
    <name type="scientific">Marine Group III euryarchaeote CG-Epi6</name>
    <dbReference type="NCBI Taxonomy" id="1889000"/>
    <lineage>
        <taxon>Archaea</taxon>
        <taxon>Methanobacteriati</taxon>
        <taxon>Thermoplasmatota</taxon>
        <taxon>Thermoplasmata</taxon>
        <taxon>Candidatus Thermoprofundales</taxon>
    </lineage>
</organism>
<dbReference type="EMBL" id="MIYV01000022">
    <property type="protein sequence ID" value="OIR10521.1"/>
    <property type="molecule type" value="Genomic_DNA"/>
</dbReference>
<dbReference type="GO" id="GO:0046872">
    <property type="term" value="F:metal ion binding"/>
    <property type="evidence" value="ECO:0007669"/>
    <property type="project" value="UniProtKB-KW"/>
</dbReference>
<evidence type="ECO:0000256" key="3">
    <source>
        <dbReference type="ARBA" id="ARBA00012221"/>
    </source>
</evidence>
<dbReference type="PANTHER" id="PTHR10762">
    <property type="entry name" value="DIPHTHAMIDE BIOSYNTHESIS PROTEIN"/>
    <property type="match status" value="1"/>
</dbReference>
<evidence type="ECO:0000256" key="5">
    <source>
        <dbReference type="ARBA" id="ARBA00022691"/>
    </source>
</evidence>
<reference evidence="11 12" key="1">
    <citation type="submission" date="2016-08" db="EMBL/GenBank/DDBJ databases">
        <title>New Insights into Marine Group III Euryarchaeota, from dark to light.</title>
        <authorList>
            <person name="Haro-Moreno J.M."/>
            <person name="Rodriguez-Valera F."/>
            <person name="Lopez-Garcia P."/>
            <person name="Moreira D."/>
            <person name="Martin-Cuadrado A.B."/>
        </authorList>
    </citation>
    <scope>NUCLEOTIDE SEQUENCE [LARGE SCALE GENOMIC DNA]</scope>
    <source>
        <strain evidence="11">CG-Epi6</strain>
    </source>
</reference>
<keyword evidence="6 10" id="KW-0479">Metal-binding</keyword>
<evidence type="ECO:0000256" key="4">
    <source>
        <dbReference type="ARBA" id="ARBA00022679"/>
    </source>
</evidence>
<dbReference type="SFLD" id="SFLDS00032">
    <property type="entry name" value="Radical_SAM_3-amino-3-carboxyp"/>
    <property type="match status" value="1"/>
</dbReference>
<dbReference type="Proteomes" id="UP000183403">
    <property type="component" value="Unassembled WGS sequence"/>
</dbReference>
<dbReference type="InterPro" id="IPR042264">
    <property type="entry name" value="DPH1/DPH2_2"/>
</dbReference>
<comment type="catalytic activity">
    <reaction evidence="9 10">
        <text>L-histidyl-[translation elongation factor 2] + S-adenosyl-L-methionine = 2-[(3S)-amino-3-carboxypropyl]-L-histidyl-[translation elongation factor 2] + S-methyl-5'-thioadenosine + H(+)</text>
        <dbReference type="Rhea" id="RHEA:36783"/>
        <dbReference type="Rhea" id="RHEA-COMP:9748"/>
        <dbReference type="Rhea" id="RHEA-COMP:9749"/>
        <dbReference type="ChEBI" id="CHEBI:15378"/>
        <dbReference type="ChEBI" id="CHEBI:17509"/>
        <dbReference type="ChEBI" id="CHEBI:29979"/>
        <dbReference type="ChEBI" id="CHEBI:59789"/>
        <dbReference type="ChEBI" id="CHEBI:73995"/>
        <dbReference type="EC" id="2.5.1.108"/>
    </reaction>
</comment>
<dbReference type="PANTHER" id="PTHR10762:SF1">
    <property type="entry name" value="2-(3-AMINO-3-CARBOXYPROPYL)HISTIDINE SYNTHASE SUBUNIT 1"/>
    <property type="match status" value="1"/>
</dbReference>
<evidence type="ECO:0000256" key="2">
    <source>
        <dbReference type="ARBA" id="ARBA00005156"/>
    </source>
</evidence>
<dbReference type="NCBIfam" id="TIGR00322">
    <property type="entry name" value="diphth2_R"/>
    <property type="match status" value="1"/>
</dbReference>
<evidence type="ECO:0000256" key="10">
    <source>
        <dbReference type="PIRNR" id="PIRNR004967"/>
    </source>
</evidence>
<dbReference type="GO" id="GO:0051539">
    <property type="term" value="F:4 iron, 4 sulfur cluster binding"/>
    <property type="evidence" value="ECO:0007669"/>
    <property type="project" value="UniProtKB-UniRule"/>
</dbReference>
<dbReference type="InterPro" id="IPR035435">
    <property type="entry name" value="DPH1/DPH2_euk_archaea"/>
</dbReference>
<dbReference type="PIRSF" id="PIRSF004967">
    <property type="entry name" value="DPH1"/>
    <property type="match status" value="1"/>
</dbReference>
<keyword evidence="7 10" id="KW-0408">Iron</keyword>
<name>A0A1J5SPV1_9ARCH</name>
<evidence type="ECO:0000256" key="6">
    <source>
        <dbReference type="ARBA" id="ARBA00022723"/>
    </source>
</evidence>
<comment type="function">
    <text evidence="10">Catalyzes the first step of diphthamide biosynthesis, i.e. the transfer of the 3-amino-3-carboxypropyl group from S-adenosyl-L-methionine (SAM) to the C2 position of the imidazole ring of the target histidine residue in translation elongation factor 2 (EF-2).</text>
</comment>
<dbReference type="InterPro" id="IPR042263">
    <property type="entry name" value="DPH1/DPH2_1"/>
</dbReference>
<keyword evidence="4 10" id="KW-0808">Transferase</keyword>
<sequence length="334" mass="36709">MSEIKFDWKSGIDEVCSKLKDKKLIGIQLPDGLKVKSHTITKRIKELTGANVILWGEPTYGACDLADRPLEEVGADALIHLGHMPMPYHSEFYAIPTYFVPVKHTGKLNLNQDSLKEIQKMLPNKIGIVTTAQHLHMIDEATEKLEEIGFDASVTKGGPRLAAAGQLLGCNSSSARRLKVDGYLYIGTGLFHPLTVALSTGKRVACVDPHNAKVSEADPRPFLKQRYAAISVAKDAKRWAVLFSNQIGQKRIELAERMSKALEDAGKEVIMIGSIHQSHDQLLGMGIDAAVITACPRLAIEDGPTWPMPLLTVPETQIVLGRIKPDPYPFDEFA</sequence>
<dbReference type="GO" id="GO:0090560">
    <property type="term" value="F:2-(3-amino-3-carboxypropyl)histidine synthase activity"/>
    <property type="evidence" value="ECO:0007669"/>
    <property type="project" value="UniProtKB-UniRule"/>
</dbReference>
<dbReference type="Pfam" id="PF01866">
    <property type="entry name" value="Diphthamide_syn"/>
    <property type="match status" value="1"/>
</dbReference>
<evidence type="ECO:0000313" key="11">
    <source>
        <dbReference type="EMBL" id="OIR10521.1"/>
    </source>
</evidence>
<comment type="caution">
    <text evidence="11">The sequence shown here is derived from an EMBL/GenBank/DDBJ whole genome shotgun (WGS) entry which is preliminary data.</text>
</comment>
<evidence type="ECO:0000256" key="7">
    <source>
        <dbReference type="ARBA" id="ARBA00023004"/>
    </source>
</evidence>
<dbReference type="InterPro" id="IPR022428">
    <property type="entry name" value="Dph2_arc"/>
</dbReference>
<keyword evidence="8 10" id="KW-0411">Iron-sulfur</keyword>